<feature type="compositionally biased region" description="Basic residues" evidence="1">
    <location>
        <begin position="330"/>
        <end position="339"/>
    </location>
</feature>
<feature type="region of interest" description="Disordered" evidence="1">
    <location>
        <begin position="295"/>
        <end position="453"/>
    </location>
</feature>
<feature type="compositionally biased region" description="Acidic residues" evidence="1">
    <location>
        <begin position="383"/>
        <end position="394"/>
    </location>
</feature>
<dbReference type="Proteomes" id="UP000053927">
    <property type="component" value="Unassembled WGS sequence"/>
</dbReference>
<evidence type="ECO:0000313" key="2">
    <source>
        <dbReference type="EMBL" id="EIM79324.1"/>
    </source>
</evidence>
<dbReference type="KEGG" id="shs:STEHIDRAFT_163843"/>
<evidence type="ECO:0000313" key="3">
    <source>
        <dbReference type="Proteomes" id="UP000053927"/>
    </source>
</evidence>
<proteinExistence type="predicted"/>
<keyword evidence="3" id="KW-1185">Reference proteome</keyword>
<feature type="region of interest" description="Disordered" evidence="1">
    <location>
        <begin position="91"/>
        <end position="135"/>
    </location>
</feature>
<feature type="region of interest" description="Disordered" evidence="1">
    <location>
        <begin position="1"/>
        <end position="79"/>
    </location>
</feature>
<dbReference type="AlphaFoldDB" id="R7RVV3"/>
<feature type="compositionally biased region" description="Polar residues" evidence="1">
    <location>
        <begin position="431"/>
        <end position="453"/>
    </location>
</feature>
<evidence type="ECO:0000256" key="1">
    <source>
        <dbReference type="SAM" id="MobiDB-lite"/>
    </source>
</evidence>
<reference evidence="3" key="1">
    <citation type="journal article" date="2012" name="Science">
        <title>The Paleozoic origin of enzymatic lignin decomposition reconstructed from 31 fungal genomes.</title>
        <authorList>
            <person name="Floudas D."/>
            <person name="Binder M."/>
            <person name="Riley R."/>
            <person name="Barry K."/>
            <person name="Blanchette R.A."/>
            <person name="Henrissat B."/>
            <person name="Martinez A.T."/>
            <person name="Otillar R."/>
            <person name="Spatafora J.W."/>
            <person name="Yadav J.S."/>
            <person name="Aerts A."/>
            <person name="Benoit I."/>
            <person name="Boyd A."/>
            <person name="Carlson A."/>
            <person name="Copeland A."/>
            <person name="Coutinho P.M."/>
            <person name="de Vries R.P."/>
            <person name="Ferreira P."/>
            <person name="Findley K."/>
            <person name="Foster B."/>
            <person name="Gaskell J."/>
            <person name="Glotzer D."/>
            <person name="Gorecki P."/>
            <person name="Heitman J."/>
            <person name="Hesse C."/>
            <person name="Hori C."/>
            <person name="Igarashi K."/>
            <person name="Jurgens J.A."/>
            <person name="Kallen N."/>
            <person name="Kersten P."/>
            <person name="Kohler A."/>
            <person name="Kuees U."/>
            <person name="Kumar T.K.A."/>
            <person name="Kuo A."/>
            <person name="LaButti K."/>
            <person name="Larrondo L.F."/>
            <person name="Lindquist E."/>
            <person name="Ling A."/>
            <person name="Lombard V."/>
            <person name="Lucas S."/>
            <person name="Lundell T."/>
            <person name="Martin R."/>
            <person name="McLaughlin D.J."/>
            <person name="Morgenstern I."/>
            <person name="Morin E."/>
            <person name="Murat C."/>
            <person name="Nagy L.G."/>
            <person name="Nolan M."/>
            <person name="Ohm R.A."/>
            <person name="Patyshakuliyeva A."/>
            <person name="Rokas A."/>
            <person name="Ruiz-Duenas F.J."/>
            <person name="Sabat G."/>
            <person name="Salamov A."/>
            <person name="Samejima M."/>
            <person name="Schmutz J."/>
            <person name="Slot J.C."/>
            <person name="St John F."/>
            <person name="Stenlid J."/>
            <person name="Sun H."/>
            <person name="Sun S."/>
            <person name="Syed K."/>
            <person name="Tsang A."/>
            <person name="Wiebenga A."/>
            <person name="Young D."/>
            <person name="Pisabarro A."/>
            <person name="Eastwood D.C."/>
            <person name="Martin F."/>
            <person name="Cullen D."/>
            <person name="Grigoriev I.V."/>
            <person name="Hibbett D.S."/>
        </authorList>
    </citation>
    <scope>NUCLEOTIDE SEQUENCE [LARGE SCALE GENOMIC DNA]</scope>
    <source>
        <strain evidence="3">FP-91666</strain>
    </source>
</reference>
<sequence>MAPLTSDLAPSAQTTSSVVSSEPQPASNSTSETPQVGATPANNERAIPATTSKRDLPLASSSTVAKAPSSVSKPSIDPAMVSRVAAKIRSRYAQPTKPLLVEDKGEVSEPSTTEPHVQTPSGTGGAGDTSDLGGIFAPTALVRPSDQPRDVAATHTSTMLRAEPMGGASSSDHAALLPPSANRDTFDPGNADRPPCSVPVTPARFRASRFTFASTLLTVTTSPPNVPGPSSNGHHDFCPNGHLTFESQSRIPMPIFMTPTKAASGANAIPIGRATPAKPHRDIFHGLPTPIATPMRHANGGQRLGHDHRLAKTKRRADELDDDEVEQRLVKRQKKKGKRFDRNGTLQQLPLTLSHAISPVTTSGANAARPQGEPSRPKRLADEMEDGEIEDDDEPVVKRQRPTGDSGLADRSENRASNGSSSSKSSSTRNQLPTPQSSPVKRPSDSTTGSTSG</sequence>
<dbReference type="GeneID" id="18802455"/>
<accession>R7RVV3</accession>
<feature type="compositionally biased region" description="Polar residues" evidence="1">
    <location>
        <begin position="109"/>
        <end position="121"/>
    </location>
</feature>
<name>R7RVV3_STEHR</name>
<dbReference type="RefSeq" id="XP_007311621.1">
    <property type="nucleotide sequence ID" value="XM_007311559.1"/>
</dbReference>
<feature type="compositionally biased region" description="Low complexity" evidence="1">
    <location>
        <begin position="415"/>
        <end position="430"/>
    </location>
</feature>
<protein>
    <submittedName>
        <fullName evidence="2">Uncharacterized protein</fullName>
    </submittedName>
</protein>
<organism evidence="2 3">
    <name type="scientific">Stereum hirsutum (strain FP-91666)</name>
    <name type="common">White-rot fungus</name>
    <dbReference type="NCBI Taxonomy" id="721885"/>
    <lineage>
        <taxon>Eukaryota</taxon>
        <taxon>Fungi</taxon>
        <taxon>Dikarya</taxon>
        <taxon>Basidiomycota</taxon>
        <taxon>Agaricomycotina</taxon>
        <taxon>Agaricomycetes</taxon>
        <taxon>Russulales</taxon>
        <taxon>Stereaceae</taxon>
        <taxon>Stereum</taxon>
    </lineage>
</organism>
<dbReference type="EMBL" id="JH687406">
    <property type="protein sequence ID" value="EIM79324.1"/>
    <property type="molecule type" value="Genomic_DNA"/>
</dbReference>
<gene>
    <name evidence="2" type="ORF">STEHIDRAFT_163843</name>
</gene>
<feature type="compositionally biased region" description="Polar residues" evidence="1">
    <location>
        <begin position="11"/>
        <end position="42"/>
    </location>
</feature>
<feature type="compositionally biased region" description="Polar residues" evidence="1">
    <location>
        <begin position="59"/>
        <end position="73"/>
    </location>
</feature>